<dbReference type="AlphaFoldDB" id="A0A4S8QDH3"/>
<name>A0A4S8QDH3_9ACTN</name>
<organism evidence="3 4">
    <name type="scientific">Glycomyces buryatensis</name>
    <dbReference type="NCBI Taxonomy" id="2570927"/>
    <lineage>
        <taxon>Bacteria</taxon>
        <taxon>Bacillati</taxon>
        <taxon>Actinomycetota</taxon>
        <taxon>Actinomycetes</taxon>
        <taxon>Glycomycetales</taxon>
        <taxon>Glycomycetaceae</taxon>
        <taxon>Glycomyces</taxon>
    </lineage>
</organism>
<reference evidence="4" key="1">
    <citation type="submission" date="2019-04" db="EMBL/GenBank/DDBJ databases">
        <title>Nocardioides xinjiangensis sp. nov.</title>
        <authorList>
            <person name="Liu S."/>
        </authorList>
    </citation>
    <scope>NUCLEOTIDE SEQUENCE [LARGE SCALE GENOMIC DNA]</scope>
    <source>
        <strain evidence="4">18</strain>
    </source>
</reference>
<keyword evidence="4" id="KW-1185">Reference proteome</keyword>
<evidence type="ECO:0000256" key="2">
    <source>
        <dbReference type="SAM" id="Phobius"/>
    </source>
</evidence>
<accession>A0A4S8QDH3</accession>
<dbReference type="RefSeq" id="WP_136533792.1">
    <property type="nucleotide sequence ID" value="NZ_STGY01000025.1"/>
</dbReference>
<reference evidence="3 4" key="2">
    <citation type="submission" date="2019-05" db="EMBL/GenBank/DDBJ databases">
        <title>Glycomyces buryatensis sp. nov.</title>
        <authorList>
            <person name="Nikitina E."/>
        </authorList>
    </citation>
    <scope>NUCLEOTIDE SEQUENCE [LARGE SCALE GENOMIC DNA]</scope>
    <source>
        <strain evidence="3 4">18</strain>
    </source>
</reference>
<keyword evidence="2" id="KW-0812">Transmembrane</keyword>
<protein>
    <recommendedName>
        <fullName evidence="5">DUF4829 domain-containing protein</fullName>
    </recommendedName>
</protein>
<evidence type="ECO:0000256" key="1">
    <source>
        <dbReference type="SAM" id="MobiDB-lite"/>
    </source>
</evidence>
<feature type="transmembrane region" description="Helical" evidence="2">
    <location>
        <begin position="21"/>
        <end position="46"/>
    </location>
</feature>
<proteinExistence type="predicted"/>
<feature type="region of interest" description="Disordered" evidence="1">
    <location>
        <begin position="54"/>
        <end position="82"/>
    </location>
</feature>
<keyword evidence="2" id="KW-0472">Membrane</keyword>
<evidence type="ECO:0008006" key="5">
    <source>
        <dbReference type="Google" id="ProtNLM"/>
    </source>
</evidence>
<dbReference type="OrthoDB" id="5186845at2"/>
<evidence type="ECO:0000313" key="3">
    <source>
        <dbReference type="EMBL" id="THV42360.1"/>
    </source>
</evidence>
<keyword evidence="2" id="KW-1133">Transmembrane helix</keyword>
<evidence type="ECO:0000313" key="4">
    <source>
        <dbReference type="Proteomes" id="UP000308760"/>
    </source>
</evidence>
<gene>
    <name evidence="3" type="ORF">FAB82_06805</name>
</gene>
<comment type="caution">
    <text evidence="3">The sequence shown here is derived from an EMBL/GenBank/DDBJ whole genome shotgun (WGS) entry which is preliminary data.</text>
</comment>
<feature type="compositionally biased region" description="Low complexity" evidence="1">
    <location>
        <begin position="54"/>
        <end position="64"/>
    </location>
</feature>
<dbReference type="EMBL" id="STGY01000025">
    <property type="protein sequence ID" value="THV42360.1"/>
    <property type="molecule type" value="Genomic_DNA"/>
</dbReference>
<sequence length="199" mass="21812">MTDRPSPTRQPARSRRMTWDQAAMLVVTISVLAILGAMGFLGITVLPGELAEPAPEPLAADPAESGSDEPGPALEYSTTEEVDLDSREGAATLWFEARINDDLDALEPRTCANPSSVVTADLQDAEAHEARDDDYTVSNIFVTSREYNGDTEVAIFLLDQEPTYDYIWEKESRPGDIITILTVVEEDGEWKVCDVEGFA</sequence>
<dbReference type="Proteomes" id="UP000308760">
    <property type="component" value="Unassembled WGS sequence"/>
</dbReference>